<feature type="coiled-coil region" evidence="2">
    <location>
        <begin position="192"/>
        <end position="219"/>
    </location>
</feature>
<evidence type="ECO:0000313" key="5">
    <source>
        <dbReference type="Proteomes" id="UP000294843"/>
    </source>
</evidence>
<dbReference type="PANTHER" id="PTHR33795:SF1">
    <property type="entry name" value="INSERTION ELEMENT IS150 PROTEIN INSJ"/>
    <property type="match status" value="1"/>
</dbReference>
<dbReference type="EMBL" id="SCWF01000024">
    <property type="protein sequence ID" value="TDM12051.1"/>
    <property type="molecule type" value="Genomic_DNA"/>
</dbReference>
<dbReference type="PANTHER" id="PTHR33795">
    <property type="entry name" value="INSERTION ELEMENT IS150 PROTEIN INSJ"/>
    <property type="match status" value="1"/>
</dbReference>
<protein>
    <submittedName>
        <fullName evidence="4">Transposase</fullName>
    </submittedName>
</protein>
<proteinExistence type="inferred from homology"/>
<feature type="domain" description="Insertion element IS150 protein InsJ-like helix-turn-helix" evidence="3">
    <location>
        <begin position="132"/>
        <end position="182"/>
    </location>
</feature>
<accession>A0A4R6BV91</accession>
<comment type="similarity">
    <text evidence="1">Belongs to the IS150/IS1296 orfA family.</text>
</comment>
<dbReference type="OrthoDB" id="9797531at2"/>
<comment type="caution">
    <text evidence="4">The sequence shown here is derived from an EMBL/GenBank/DDBJ whole genome shotgun (WGS) entry which is preliminary data.</text>
</comment>
<reference evidence="4 5" key="1">
    <citation type="submission" date="2019-01" db="EMBL/GenBank/DDBJ databases">
        <title>Draft genome sequences of the type strains of six Macrococcus species.</title>
        <authorList>
            <person name="Mazhar S."/>
            <person name="Altermann E."/>
            <person name="Hill C."/>
            <person name="Mcauliffe O."/>
        </authorList>
    </citation>
    <scope>NUCLEOTIDE SEQUENCE [LARGE SCALE GENOMIC DNA]</scope>
    <source>
        <strain evidence="4 5">ATCC 51825</strain>
    </source>
</reference>
<keyword evidence="5" id="KW-1185">Reference proteome</keyword>
<dbReference type="RefSeq" id="WP_133452665.1">
    <property type="nucleotide sequence ID" value="NZ_SCWF01000024.1"/>
</dbReference>
<dbReference type="AlphaFoldDB" id="A0A4R6BV91"/>
<dbReference type="InterPro" id="IPR010921">
    <property type="entry name" value="Trp_repressor/repl_initiator"/>
</dbReference>
<dbReference type="SUPFAM" id="SSF48295">
    <property type="entry name" value="TrpR-like"/>
    <property type="match status" value="2"/>
</dbReference>
<dbReference type="InterPro" id="IPR055247">
    <property type="entry name" value="InsJ-like_HTH"/>
</dbReference>
<gene>
    <name evidence="4" type="ORF">ERX55_11210</name>
</gene>
<sequence>MRKIKLSPETFQQIFDLYEEGHSFKRIKEILDVDMHARNLATYYRRYKKHGTAALNPRTHNASYSQVFKSMVINEYFKDGMSINELAVKYNIPGSETIRRWIIRYTDGKENKSYSPKPEVYNMKPKKLTYTQKLEAVNDCLSHDKDYKGTAERYRVNYSQIYSWVKKFEEHGPEGLIDSRGKTKPATARSAEDEYKLKIKALEERNKYLMMENEVLKKRREIERQLMNQEFDN</sequence>
<dbReference type="Pfam" id="PF13518">
    <property type="entry name" value="HTH_28"/>
    <property type="match status" value="1"/>
</dbReference>
<dbReference type="GO" id="GO:0043565">
    <property type="term" value="F:sequence-specific DNA binding"/>
    <property type="evidence" value="ECO:0007669"/>
    <property type="project" value="InterPro"/>
</dbReference>
<name>A0A4R6BV91_9STAP</name>
<dbReference type="InterPro" id="IPR052057">
    <property type="entry name" value="IS150/IS1296_orfA-like"/>
</dbReference>
<organism evidence="4 5">
    <name type="scientific">Macrococcus bovicus</name>
    <dbReference type="NCBI Taxonomy" id="69968"/>
    <lineage>
        <taxon>Bacteria</taxon>
        <taxon>Bacillati</taxon>
        <taxon>Bacillota</taxon>
        <taxon>Bacilli</taxon>
        <taxon>Bacillales</taxon>
        <taxon>Staphylococcaceae</taxon>
        <taxon>Macrococcus</taxon>
    </lineage>
</organism>
<dbReference type="InterPro" id="IPR036388">
    <property type="entry name" value="WH-like_DNA-bd_sf"/>
</dbReference>
<keyword evidence="2" id="KW-0175">Coiled coil</keyword>
<dbReference type="Gene3D" id="1.10.10.10">
    <property type="entry name" value="Winged helix-like DNA-binding domain superfamily/Winged helix DNA-binding domain"/>
    <property type="match status" value="1"/>
</dbReference>
<evidence type="ECO:0000256" key="1">
    <source>
        <dbReference type="ARBA" id="ARBA00038232"/>
    </source>
</evidence>
<evidence type="ECO:0000256" key="2">
    <source>
        <dbReference type="SAM" id="Coils"/>
    </source>
</evidence>
<dbReference type="Proteomes" id="UP000294843">
    <property type="component" value="Unassembled WGS sequence"/>
</dbReference>
<evidence type="ECO:0000313" key="4">
    <source>
        <dbReference type="EMBL" id="TDM12051.1"/>
    </source>
</evidence>
<evidence type="ECO:0000259" key="3">
    <source>
        <dbReference type="Pfam" id="PF13518"/>
    </source>
</evidence>